<dbReference type="SUPFAM" id="SSF143422">
    <property type="entry name" value="Transposase IS200-like"/>
    <property type="match status" value="1"/>
</dbReference>
<accession>A0A2H0V2C8</accession>
<dbReference type="SMART" id="SM01321">
    <property type="entry name" value="Y1_Tnp"/>
    <property type="match status" value="1"/>
</dbReference>
<dbReference type="GO" id="GO:0003677">
    <property type="term" value="F:DNA binding"/>
    <property type="evidence" value="ECO:0007669"/>
    <property type="project" value="InterPro"/>
</dbReference>
<evidence type="ECO:0000259" key="1">
    <source>
        <dbReference type="SMART" id="SM01321"/>
    </source>
</evidence>
<name>A0A2H0V2C8_9BACT</name>
<dbReference type="AlphaFoldDB" id="A0A2H0V2C8"/>
<dbReference type="Proteomes" id="UP000228626">
    <property type="component" value="Unassembled WGS sequence"/>
</dbReference>
<dbReference type="NCBIfam" id="NF033573">
    <property type="entry name" value="transpos_IS200"/>
    <property type="match status" value="1"/>
</dbReference>
<comment type="caution">
    <text evidence="2">The sequence shown here is derived from an EMBL/GenBank/DDBJ whole genome shotgun (WGS) entry which is preliminary data.</text>
</comment>
<dbReference type="GO" id="GO:0006313">
    <property type="term" value="P:DNA transposition"/>
    <property type="evidence" value="ECO:0007669"/>
    <property type="project" value="InterPro"/>
</dbReference>
<dbReference type="EMBL" id="PFAR01000023">
    <property type="protein sequence ID" value="PIR93243.1"/>
    <property type="molecule type" value="Genomic_DNA"/>
</dbReference>
<reference evidence="3" key="1">
    <citation type="submission" date="2017-09" db="EMBL/GenBank/DDBJ databases">
        <title>Depth-based differentiation of microbial function through sediment-hosted aquifers and enrichment of novel symbionts in the deep terrestrial subsurface.</title>
        <authorList>
            <person name="Probst A.J."/>
            <person name="Ladd B."/>
            <person name="Jarett J.K."/>
            <person name="Geller-Mcgrath D.E."/>
            <person name="Sieber C.M.K."/>
            <person name="Emerson J.B."/>
            <person name="Anantharaman K."/>
            <person name="Thomas B.C."/>
            <person name="Malmstrom R."/>
            <person name="Stieglmeier M."/>
            <person name="Klingl A."/>
            <person name="Woyke T."/>
            <person name="Ryan C.M."/>
            <person name="Banfield J.F."/>
        </authorList>
    </citation>
    <scope>NUCLEOTIDE SEQUENCE [LARGE SCALE GENOMIC DNA]</scope>
</reference>
<proteinExistence type="predicted"/>
<evidence type="ECO:0000313" key="2">
    <source>
        <dbReference type="EMBL" id="PIR93243.1"/>
    </source>
</evidence>
<dbReference type="InterPro" id="IPR002686">
    <property type="entry name" value="Transposase_17"/>
</dbReference>
<organism evidence="2 3">
    <name type="scientific">Candidatus Falkowbacteria bacterium CG10_big_fil_rev_8_21_14_0_10_43_10</name>
    <dbReference type="NCBI Taxonomy" id="1974567"/>
    <lineage>
        <taxon>Bacteria</taxon>
        <taxon>Candidatus Falkowiibacteriota</taxon>
    </lineage>
</organism>
<dbReference type="Gene3D" id="3.30.70.1290">
    <property type="entry name" value="Transposase IS200-like"/>
    <property type="match status" value="1"/>
</dbReference>
<feature type="domain" description="Transposase IS200-like" evidence="1">
    <location>
        <begin position="5"/>
        <end position="118"/>
    </location>
</feature>
<evidence type="ECO:0000313" key="3">
    <source>
        <dbReference type="Proteomes" id="UP000228626"/>
    </source>
</evidence>
<dbReference type="InterPro" id="IPR036515">
    <property type="entry name" value="Transposase_17_sf"/>
</dbReference>
<protein>
    <submittedName>
        <fullName evidence="2">IS200/IS605 family transposase</fullName>
    </submittedName>
</protein>
<sequence>MPQSFYKLYYHIVWGTKYREKTITPKIEKLLKEYIPAKVKANGGTFMAINMTADHLHLLISIPPKISVSEFVHKIKGSSSHFININSDLKTFYWQNGYGAHSLSAKGIPFVIKYIVNQKQKHASDHLVDVLENMPVEGGEEG</sequence>
<dbReference type="PANTHER" id="PTHR33360:SF2">
    <property type="entry name" value="TRANSPOSASE FOR INSERTION SEQUENCE ELEMENT IS200"/>
    <property type="match status" value="1"/>
</dbReference>
<dbReference type="PANTHER" id="PTHR33360">
    <property type="entry name" value="TRANSPOSASE FOR INSERTION SEQUENCE ELEMENT IS200"/>
    <property type="match status" value="1"/>
</dbReference>
<dbReference type="GO" id="GO:0004803">
    <property type="term" value="F:transposase activity"/>
    <property type="evidence" value="ECO:0007669"/>
    <property type="project" value="InterPro"/>
</dbReference>
<gene>
    <name evidence="2" type="ORF">COT99_01840</name>
</gene>
<dbReference type="Pfam" id="PF01797">
    <property type="entry name" value="Y1_Tnp"/>
    <property type="match status" value="1"/>
</dbReference>